<gene>
    <name evidence="6" type="ORF">CONLIGDRAFT_704418</name>
</gene>
<dbReference type="PANTHER" id="PTHR24126">
    <property type="entry name" value="ANKYRIN REPEAT, PH AND SEC7 DOMAIN CONTAINING PROTEIN SECG-RELATED"/>
    <property type="match status" value="1"/>
</dbReference>
<feature type="compositionally biased region" description="Basic and acidic residues" evidence="4">
    <location>
        <begin position="109"/>
        <end position="122"/>
    </location>
</feature>
<name>A0A1J7IPE0_9PEZI</name>
<feature type="region of interest" description="Disordered" evidence="4">
    <location>
        <begin position="1"/>
        <end position="40"/>
    </location>
</feature>
<proteinExistence type="predicted"/>
<dbReference type="AlphaFoldDB" id="A0A1J7IPE0"/>
<dbReference type="PROSITE" id="PS50088">
    <property type="entry name" value="ANK_REPEAT"/>
    <property type="match status" value="3"/>
</dbReference>
<dbReference type="Proteomes" id="UP000182658">
    <property type="component" value="Unassembled WGS sequence"/>
</dbReference>
<dbReference type="InterPro" id="IPR002110">
    <property type="entry name" value="Ankyrin_rpt"/>
</dbReference>
<dbReference type="GO" id="GO:0006357">
    <property type="term" value="P:regulation of transcription by RNA polymerase II"/>
    <property type="evidence" value="ECO:0007669"/>
    <property type="project" value="TreeGrafter"/>
</dbReference>
<dbReference type="SMART" id="SM00248">
    <property type="entry name" value="ANK"/>
    <property type="match status" value="6"/>
</dbReference>
<dbReference type="InParanoid" id="A0A1J7IPE0"/>
<sequence>MAPPTLSARRRYTTQKSAKVRRKTGKTTRTHKISDTTRTDEVDTSFHTTVDKSTAAKPRRRDVEFWKACREGHLRKVNRLLKVGVNVNTKYYLPEAENDHQLGYETEGDDHNSDARRRDMPRSEGSSTNTEDDVFTEESDVNTSEFEDYTTEEDEPSSQDDDEYDSADDTDLVEVQRIESNKVSALFAAIVMSHFDVAIRLLDEDAIELKSRFWQKGTTPLHEAAARKDGTALVEKFLNRADSHTFIEGTSALGLTALHIAASWGYAEAAKLLLRHGANVNLQGEEDGETPLTMATRAGAPQNVITARLLLVHGADVSIADNDGKFSSKHAARCDTPLHGAAKVNKIGLMEIFIGWGADIEARNKAGETPQDGILPDSDAGRVFKRAHSLKNERQQPWKKGDDFPAICGEFDAVITFFCSRKSAAFKTGTILRPIDDLLYKMAEPGSDNESLTSTPGSPELTELESREEAFYRLHKKRHRPTKREDIWRWIHIPTNNCLANGTRQMTWVRDLAANIGHSYGAERKEDEWYMRNFVEETMFARWERSGDGQARRRSPHVHYSTSPGSFGAQKRVSVVVSTTPQDGELFGGITDFGKIPYLDFETEGYLKRNEFAAESEAFAHMVDLEREYEAEVFDHEGISVGLQRSQTLDESYYGTSDTERDKDQVVYKWFDSMTKTDFHGTRSSANNSGTSASGYIGRQDTTSPKKLLMLVYATYFWKSGSNNTWTETIVTAGQIRWHDGLEFTLDNMIRRSLERDPIWHSPDSLIRHILIQSVRFPEAFEDAGLGHHILDIFESWIARLAHNELVRFKSFQDFIMTTKSQGTRDSASKRETEIDDLSITQEIDLLYETKDVLDELFILRQLFLRQENVASSYCEYERYDSHERSDFLDKCNVLTFIAKTERLDEKSRRVLDSLDRLVQMKLGEVAIIEAQNSTLEAEKSRQLSIYVAFFTIVTIVFTPLSFMTGLFALSIDSFPQTDEGEPRWPLLSVVPPSLIFQIPGIIANEHTTAKITVVGEIVSLLFMVGGLGYLLWRVRAKKSSSPALGGQETRHPRALNLMMTAAAGLLGSAPGGNGKLSASSSIQVRQPGEKAHGRGLRFGLSLGRRHAVHDLEK</sequence>
<evidence type="ECO:0000313" key="7">
    <source>
        <dbReference type="Proteomes" id="UP000182658"/>
    </source>
</evidence>
<feature type="region of interest" description="Disordered" evidence="4">
    <location>
        <begin position="98"/>
        <end position="167"/>
    </location>
</feature>
<dbReference type="Pfam" id="PF12796">
    <property type="entry name" value="Ank_2"/>
    <property type="match status" value="1"/>
</dbReference>
<keyword evidence="5" id="KW-1133">Transmembrane helix</keyword>
<protein>
    <submittedName>
        <fullName evidence="6">Uncharacterized protein</fullName>
    </submittedName>
</protein>
<dbReference type="GO" id="GO:0061629">
    <property type="term" value="F:RNA polymerase II-specific DNA-binding transcription factor binding"/>
    <property type="evidence" value="ECO:0007669"/>
    <property type="project" value="TreeGrafter"/>
</dbReference>
<accession>A0A1J7IPE0</accession>
<evidence type="ECO:0000256" key="4">
    <source>
        <dbReference type="SAM" id="MobiDB-lite"/>
    </source>
</evidence>
<dbReference type="PRINTS" id="PR01415">
    <property type="entry name" value="ANKYRIN"/>
</dbReference>
<feature type="region of interest" description="Disordered" evidence="4">
    <location>
        <begin position="547"/>
        <end position="567"/>
    </location>
</feature>
<keyword evidence="5" id="KW-0812">Transmembrane</keyword>
<dbReference type="GO" id="GO:0005634">
    <property type="term" value="C:nucleus"/>
    <property type="evidence" value="ECO:0007669"/>
    <property type="project" value="TreeGrafter"/>
</dbReference>
<dbReference type="OrthoDB" id="341259at2759"/>
<keyword evidence="5" id="KW-0472">Membrane</keyword>
<reference evidence="6 7" key="1">
    <citation type="submission" date="2016-10" db="EMBL/GenBank/DDBJ databases">
        <title>Draft genome sequence of Coniochaeta ligniaria NRRL30616, a lignocellulolytic fungus for bioabatement of inhibitors in plant biomass hydrolysates.</title>
        <authorList>
            <consortium name="DOE Joint Genome Institute"/>
            <person name="Jimenez D.J."/>
            <person name="Hector R.E."/>
            <person name="Riley R."/>
            <person name="Sun H."/>
            <person name="Grigoriev I.V."/>
            <person name="Van Elsas J.D."/>
            <person name="Nichols N.N."/>
        </authorList>
    </citation>
    <scope>NUCLEOTIDE SEQUENCE [LARGE SCALE GENOMIC DNA]</scope>
    <source>
        <strain evidence="6 7">NRRL 30616</strain>
    </source>
</reference>
<keyword evidence="2 3" id="KW-0040">ANK repeat</keyword>
<evidence type="ECO:0000256" key="3">
    <source>
        <dbReference type="PROSITE-ProRule" id="PRU00023"/>
    </source>
</evidence>
<feature type="transmembrane region" description="Helical" evidence="5">
    <location>
        <begin position="984"/>
        <end position="1004"/>
    </location>
</feature>
<dbReference type="PROSITE" id="PS50297">
    <property type="entry name" value="ANK_REP_REGION"/>
    <property type="match status" value="3"/>
</dbReference>
<dbReference type="Gene3D" id="1.20.58.340">
    <property type="entry name" value="Magnesium transport protein CorA, transmembrane region"/>
    <property type="match status" value="1"/>
</dbReference>
<keyword evidence="7" id="KW-1185">Reference proteome</keyword>
<keyword evidence="1" id="KW-0677">Repeat</keyword>
<dbReference type="EMBL" id="KV875098">
    <property type="protein sequence ID" value="OIW29059.1"/>
    <property type="molecule type" value="Genomic_DNA"/>
</dbReference>
<dbReference type="SUPFAM" id="SSF48403">
    <property type="entry name" value="Ankyrin repeat"/>
    <property type="match status" value="1"/>
</dbReference>
<feature type="transmembrane region" description="Helical" evidence="5">
    <location>
        <begin position="1010"/>
        <end position="1033"/>
    </location>
</feature>
<feature type="repeat" description="ANK" evidence="3">
    <location>
        <begin position="333"/>
        <end position="365"/>
    </location>
</feature>
<dbReference type="PANTHER" id="PTHR24126:SF14">
    <property type="entry name" value="ANK_REP_REGION DOMAIN-CONTAINING PROTEIN"/>
    <property type="match status" value="1"/>
</dbReference>
<evidence type="ECO:0000256" key="2">
    <source>
        <dbReference type="ARBA" id="ARBA00023043"/>
    </source>
</evidence>
<dbReference type="STRING" id="1408157.A0A1J7IPE0"/>
<feature type="compositionally biased region" description="Basic residues" evidence="4">
    <location>
        <begin position="8"/>
        <end position="31"/>
    </location>
</feature>
<dbReference type="InterPro" id="IPR036770">
    <property type="entry name" value="Ankyrin_rpt-contain_sf"/>
</dbReference>
<evidence type="ECO:0000256" key="5">
    <source>
        <dbReference type="SAM" id="Phobius"/>
    </source>
</evidence>
<evidence type="ECO:0000256" key="1">
    <source>
        <dbReference type="ARBA" id="ARBA00022737"/>
    </source>
</evidence>
<evidence type="ECO:0000313" key="6">
    <source>
        <dbReference type="EMBL" id="OIW29059.1"/>
    </source>
</evidence>
<feature type="region of interest" description="Disordered" evidence="4">
    <location>
        <begin position="1075"/>
        <end position="1096"/>
    </location>
</feature>
<feature type="compositionally biased region" description="Acidic residues" evidence="4">
    <location>
        <begin position="130"/>
        <end position="167"/>
    </location>
</feature>
<dbReference type="Gene3D" id="1.25.40.20">
    <property type="entry name" value="Ankyrin repeat-containing domain"/>
    <property type="match status" value="1"/>
</dbReference>
<feature type="transmembrane region" description="Helical" evidence="5">
    <location>
        <begin position="944"/>
        <end position="972"/>
    </location>
</feature>
<feature type="repeat" description="ANK" evidence="3">
    <location>
        <begin position="253"/>
        <end position="285"/>
    </location>
</feature>
<organism evidence="6 7">
    <name type="scientific">Coniochaeta ligniaria NRRL 30616</name>
    <dbReference type="NCBI Taxonomy" id="1408157"/>
    <lineage>
        <taxon>Eukaryota</taxon>
        <taxon>Fungi</taxon>
        <taxon>Dikarya</taxon>
        <taxon>Ascomycota</taxon>
        <taxon>Pezizomycotina</taxon>
        <taxon>Sordariomycetes</taxon>
        <taxon>Sordariomycetidae</taxon>
        <taxon>Coniochaetales</taxon>
        <taxon>Coniochaetaceae</taxon>
        <taxon>Coniochaeta</taxon>
    </lineage>
</organism>
<feature type="repeat" description="ANK" evidence="3">
    <location>
        <begin position="287"/>
        <end position="322"/>
    </location>
</feature>